<dbReference type="InterPro" id="IPR058163">
    <property type="entry name" value="LysR-type_TF_proteobact-type"/>
</dbReference>
<dbReference type="Gene3D" id="3.40.190.290">
    <property type="match status" value="1"/>
</dbReference>
<dbReference type="Pfam" id="PF00126">
    <property type="entry name" value="HTH_1"/>
    <property type="match status" value="1"/>
</dbReference>
<dbReference type="GO" id="GO:0003700">
    <property type="term" value="F:DNA-binding transcription factor activity"/>
    <property type="evidence" value="ECO:0007669"/>
    <property type="project" value="InterPro"/>
</dbReference>
<protein>
    <submittedName>
        <fullName evidence="6">LysR family transcriptional regulator</fullName>
    </submittedName>
</protein>
<dbReference type="Proteomes" id="UP000198238">
    <property type="component" value="Chromosome"/>
</dbReference>
<dbReference type="AlphaFoldDB" id="A0A220RZJ8"/>
<evidence type="ECO:0000256" key="2">
    <source>
        <dbReference type="ARBA" id="ARBA00023015"/>
    </source>
</evidence>
<dbReference type="RefSeq" id="WP_089035371.1">
    <property type="nucleotide sequence ID" value="NZ_CP022278.1"/>
</dbReference>
<evidence type="ECO:0000313" key="6">
    <source>
        <dbReference type="EMBL" id="ASK26649.1"/>
    </source>
</evidence>
<dbReference type="Pfam" id="PF03466">
    <property type="entry name" value="LysR_substrate"/>
    <property type="match status" value="1"/>
</dbReference>
<dbReference type="InterPro" id="IPR036390">
    <property type="entry name" value="WH_DNA-bd_sf"/>
</dbReference>
<dbReference type="Gene3D" id="1.10.10.10">
    <property type="entry name" value="Winged helix-like DNA-binding domain superfamily/Winged helix DNA-binding domain"/>
    <property type="match status" value="1"/>
</dbReference>
<dbReference type="GO" id="GO:0043565">
    <property type="term" value="F:sequence-specific DNA binding"/>
    <property type="evidence" value="ECO:0007669"/>
    <property type="project" value="TreeGrafter"/>
</dbReference>
<keyword evidence="7" id="KW-1185">Reference proteome</keyword>
<keyword evidence="4" id="KW-0804">Transcription</keyword>
<evidence type="ECO:0000313" key="7">
    <source>
        <dbReference type="Proteomes" id="UP000198238"/>
    </source>
</evidence>
<dbReference type="CDD" id="cd08422">
    <property type="entry name" value="PBP2_CrgA_like"/>
    <property type="match status" value="1"/>
</dbReference>
<dbReference type="PROSITE" id="PS50931">
    <property type="entry name" value="HTH_LYSR"/>
    <property type="match status" value="1"/>
</dbReference>
<evidence type="ECO:0000256" key="3">
    <source>
        <dbReference type="ARBA" id="ARBA00023125"/>
    </source>
</evidence>
<evidence type="ECO:0000256" key="1">
    <source>
        <dbReference type="ARBA" id="ARBA00009437"/>
    </source>
</evidence>
<dbReference type="PANTHER" id="PTHR30537">
    <property type="entry name" value="HTH-TYPE TRANSCRIPTIONAL REGULATOR"/>
    <property type="match status" value="1"/>
</dbReference>
<keyword evidence="3" id="KW-0238">DNA-binding</keyword>
<dbReference type="KEGG" id="nei:BG910_01835"/>
<accession>A0A220RZJ8</accession>
<dbReference type="InterPro" id="IPR000847">
    <property type="entry name" value="LysR_HTH_N"/>
</dbReference>
<sequence>MDLNAVRMFVGVVQAGSFSKASERLNIPLATLSRNIAALEKSLGIQLLERAKTGVAPTLTGQKFYEQSCLGIDSLLEAERHLRQDEQQFSGKLRIATPPSFLPAWDWMAQFQQRYPNVQIHCTVSARLMDFFSDGIDTAFRFGDLHTDNVIAKPVARFGSILAASPQFVQQHGIPQTLGQLARFPCATWSDGGAPDFGRIFRRTPPPLNTVFSSNDLHAVLHHALQGRSIAILPPYCAAEALQNGSLTEVLPDEPKHDYPVHLIYPAHKHPSALLQAFAAFCMEQQAV</sequence>
<evidence type="ECO:0000259" key="5">
    <source>
        <dbReference type="PROSITE" id="PS50931"/>
    </source>
</evidence>
<dbReference type="EMBL" id="CP022278">
    <property type="protein sequence ID" value="ASK26649.1"/>
    <property type="molecule type" value="Genomic_DNA"/>
</dbReference>
<keyword evidence="2" id="KW-0805">Transcription regulation</keyword>
<name>A0A220RZJ8_9NEIS</name>
<dbReference type="SUPFAM" id="SSF46785">
    <property type="entry name" value="Winged helix' DNA-binding domain"/>
    <property type="match status" value="1"/>
</dbReference>
<evidence type="ECO:0000256" key="4">
    <source>
        <dbReference type="ARBA" id="ARBA00023163"/>
    </source>
</evidence>
<proteinExistence type="inferred from homology"/>
<gene>
    <name evidence="6" type="ORF">BG910_01835</name>
</gene>
<dbReference type="PANTHER" id="PTHR30537:SF5">
    <property type="entry name" value="HTH-TYPE TRANSCRIPTIONAL ACTIVATOR TTDR-RELATED"/>
    <property type="match status" value="1"/>
</dbReference>
<comment type="similarity">
    <text evidence="1">Belongs to the LysR transcriptional regulatory family.</text>
</comment>
<organism evidence="6 7">
    <name type="scientific">Neisseria chenwenguii</name>
    <dbReference type="NCBI Taxonomy" id="1853278"/>
    <lineage>
        <taxon>Bacteria</taxon>
        <taxon>Pseudomonadati</taxon>
        <taxon>Pseudomonadota</taxon>
        <taxon>Betaproteobacteria</taxon>
        <taxon>Neisseriales</taxon>
        <taxon>Neisseriaceae</taxon>
        <taxon>Neisseria</taxon>
    </lineage>
</organism>
<dbReference type="InterPro" id="IPR036388">
    <property type="entry name" value="WH-like_DNA-bd_sf"/>
</dbReference>
<dbReference type="InterPro" id="IPR005119">
    <property type="entry name" value="LysR_subst-bd"/>
</dbReference>
<dbReference type="SUPFAM" id="SSF53850">
    <property type="entry name" value="Periplasmic binding protein-like II"/>
    <property type="match status" value="1"/>
</dbReference>
<reference evidence="6 7" key="1">
    <citation type="submission" date="2017-06" db="EMBL/GenBank/DDBJ databases">
        <title>Neisseria chenwenguii sp. nov., isolated from the intestinal contents of Tibetan Plateau Pika in Yushu, Qinghai Province, China.</title>
        <authorList>
            <person name="Zhang G."/>
        </authorList>
    </citation>
    <scope>NUCLEOTIDE SEQUENCE [LARGE SCALE GENOMIC DNA]</scope>
    <source>
        <strain evidence="6 7">10023</strain>
    </source>
</reference>
<dbReference type="GO" id="GO:0006351">
    <property type="term" value="P:DNA-templated transcription"/>
    <property type="evidence" value="ECO:0007669"/>
    <property type="project" value="TreeGrafter"/>
</dbReference>
<feature type="domain" description="HTH lysR-type" evidence="5">
    <location>
        <begin position="1"/>
        <end position="58"/>
    </location>
</feature>